<name>A0A8S2VDL8_9BILA</name>
<dbReference type="PANTHER" id="PTHR45749">
    <property type="match status" value="1"/>
</dbReference>
<dbReference type="EMBL" id="CAJOBA010066395">
    <property type="protein sequence ID" value="CAF4364593.1"/>
    <property type="molecule type" value="Genomic_DNA"/>
</dbReference>
<dbReference type="Proteomes" id="UP000682733">
    <property type="component" value="Unassembled WGS sequence"/>
</dbReference>
<feature type="non-terminal residue" evidence="1">
    <location>
        <position position="257"/>
    </location>
</feature>
<evidence type="ECO:0000313" key="1">
    <source>
        <dbReference type="EMBL" id="CAF4364593.1"/>
    </source>
</evidence>
<dbReference type="AlphaFoldDB" id="A0A8S2VDL8"/>
<feature type="non-terminal residue" evidence="1">
    <location>
        <position position="1"/>
    </location>
</feature>
<protein>
    <submittedName>
        <fullName evidence="1">Uncharacterized protein</fullName>
    </submittedName>
</protein>
<evidence type="ECO:0000313" key="2">
    <source>
        <dbReference type="Proteomes" id="UP000682733"/>
    </source>
</evidence>
<gene>
    <name evidence="1" type="ORF">TMI583_LOCUS41738</name>
</gene>
<organism evidence="1 2">
    <name type="scientific">Didymodactylos carnosus</name>
    <dbReference type="NCBI Taxonomy" id="1234261"/>
    <lineage>
        <taxon>Eukaryota</taxon>
        <taxon>Metazoa</taxon>
        <taxon>Spiralia</taxon>
        <taxon>Gnathifera</taxon>
        <taxon>Rotifera</taxon>
        <taxon>Eurotatoria</taxon>
        <taxon>Bdelloidea</taxon>
        <taxon>Philodinida</taxon>
        <taxon>Philodinidae</taxon>
        <taxon>Didymodactylos</taxon>
    </lineage>
</organism>
<comment type="caution">
    <text evidence="1">The sequence shown here is derived from an EMBL/GenBank/DDBJ whole genome shotgun (WGS) entry which is preliminary data.</text>
</comment>
<sequence length="257" mass="29185">ISEESSSSETLKEDYCANTIGADLRILSSFISNCEKLITESTSPDLCNEHFLLKTQSLSKEIKVLSSAIYDLCSSKLNFISTNRGEIDDKNDENLISRDSANNKKFTDDKLRYLTTQGPFQPKIQYNYLEYSKIKDAAFYFCCRLFGRGPGDARAEEAWTTKGVDSWSKMKGRGIQKAGKLVTHFKSAAHKAAEKRLQIFSNKKSNVDLMLNADRREADQKREQLLKINEKIIISLLEVARFLGRQSLAFQGQEHDE</sequence>
<reference evidence="1" key="1">
    <citation type="submission" date="2021-02" db="EMBL/GenBank/DDBJ databases">
        <authorList>
            <person name="Nowell W R."/>
        </authorList>
    </citation>
    <scope>NUCLEOTIDE SEQUENCE</scope>
</reference>
<accession>A0A8S2VDL8</accession>
<proteinExistence type="predicted"/>
<dbReference type="PANTHER" id="PTHR45749:SF21">
    <property type="entry name" value="DUF4371 DOMAIN-CONTAINING PROTEIN"/>
    <property type="match status" value="1"/>
</dbReference>